<dbReference type="InterPro" id="IPR000515">
    <property type="entry name" value="MetI-like"/>
</dbReference>
<name>A0A4Q2JX22_9MICO</name>
<keyword evidence="4 7" id="KW-0812">Transmembrane</keyword>
<dbReference type="RefSeq" id="WP_129232956.1">
    <property type="nucleotide sequence ID" value="NZ_SDPL01000003.1"/>
</dbReference>
<keyword evidence="11" id="KW-1185">Reference proteome</keyword>
<feature type="domain" description="ABC transmembrane type-1" evidence="9">
    <location>
        <begin position="96"/>
        <end position="288"/>
    </location>
</feature>
<evidence type="ECO:0000256" key="7">
    <source>
        <dbReference type="RuleBase" id="RU363032"/>
    </source>
</evidence>
<dbReference type="PANTHER" id="PTHR32243">
    <property type="entry name" value="MALTOSE TRANSPORT SYSTEM PERMEASE-RELATED"/>
    <property type="match status" value="1"/>
</dbReference>
<dbReference type="GO" id="GO:0055085">
    <property type="term" value="P:transmembrane transport"/>
    <property type="evidence" value="ECO:0007669"/>
    <property type="project" value="InterPro"/>
</dbReference>
<dbReference type="EMBL" id="SDPL01000003">
    <property type="protein sequence ID" value="RXZ51796.1"/>
    <property type="molecule type" value="Genomic_DNA"/>
</dbReference>
<protein>
    <submittedName>
        <fullName evidence="10">Carbohydrate ABC transporter permease</fullName>
    </submittedName>
</protein>
<dbReference type="Pfam" id="PF00528">
    <property type="entry name" value="BPD_transp_1"/>
    <property type="match status" value="1"/>
</dbReference>
<keyword evidence="5 7" id="KW-1133">Transmembrane helix</keyword>
<dbReference type="PANTHER" id="PTHR32243:SF24">
    <property type="entry name" value="DIACETYLCHITOBIOSE UPTAKE SYSTEM PERMEASE PROTEIN NGCG"/>
    <property type="match status" value="1"/>
</dbReference>
<evidence type="ECO:0000256" key="2">
    <source>
        <dbReference type="ARBA" id="ARBA00022448"/>
    </source>
</evidence>
<dbReference type="Gene3D" id="1.10.3720.10">
    <property type="entry name" value="MetI-like"/>
    <property type="match status" value="1"/>
</dbReference>
<dbReference type="OrthoDB" id="61122at2"/>
<comment type="subcellular location">
    <subcellularLocation>
        <location evidence="1 7">Cell membrane</location>
        <topology evidence="1 7">Multi-pass membrane protein</topology>
    </subcellularLocation>
</comment>
<evidence type="ECO:0000256" key="3">
    <source>
        <dbReference type="ARBA" id="ARBA00022475"/>
    </source>
</evidence>
<evidence type="ECO:0000256" key="8">
    <source>
        <dbReference type="SAM" id="MobiDB-lite"/>
    </source>
</evidence>
<keyword evidence="6 7" id="KW-0472">Membrane</keyword>
<accession>A0A4Q2JX22</accession>
<evidence type="ECO:0000313" key="10">
    <source>
        <dbReference type="EMBL" id="RXZ51796.1"/>
    </source>
</evidence>
<evidence type="ECO:0000256" key="1">
    <source>
        <dbReference type="ARBA" id="ARBA00004651"/>
    </source>
</evidence>
<feature type="transmembrane region" description="Helical" evidence="7">
    <location>
        <begin position="165"/>
        <end position="187"/>
    </location>
</feature>
<evidence type="ECO:0000259" key="9">
    <source>
        <dbReference type="PROSITE" id="PS50928"/>
    </source>
</evidence>
<feature type="transmembrane region" description="Helical" evidence="7">
    <location>
        <begin position="267"/>
        <end position="288"/>
    </location>
</feature>
<dbReference type="InterPro" id="IPR050901">
    <property type="entry name" value="BP-dep_ABC_trans_perm"/>
</dbReference>
<reference evidence="10 11" key="1">
    <citation type="submission" date="2019-01" db="EMBL/GenBank/DDBJ databases">
        <authorList>
            <person name="Li J."/>
        </authorList>
    </citation>
    <scope>NUCLEOTIDE SEQUENCE [LARGE SCALE GENOMIC DNA]</scope>
    <source>
        <strain evidence="10 11">CGMCC 4.7180</strain>
    </source>
</reference>
<comment type="caution">
    <text evidence="10">The sequence shown here is derived from an EMBL/GenBank/DDBJ whole genome shotgun (WGS) entry which is preliminary data.</text>
</comment>
<dbReference type="CDD" id="cd06261">
    <property type="entry name" value="TM_PBP2"/>
    <property type="match status" value="1"/>
</dbReference>
<dbReference type="GO" id="GO:0005886">
    <property type="term" value="C:plasma membrane"/>
    <property type="evidence" value="ECO:0007669"/>
    <property type="project" value="UniProtKB-SubCell"/>
</dbReference>
<feature type="compositionally biased region" description="Polar residues" evidence="8">
    <location>
        <begin position="1"/>
        <end position="11"/>
    </location>
</feature>
<dbReference type="SUPFAM" id="SSF161098">
    <property type="entry name" value="MetI-like"/>
    <property type="match status" value="1"/>
</dbReference>
<dbReference type="Proteomes" id="UP000292881">
    <property type="component" value="Unassembled WGS sequence"/>
</dbReference>
<keyword evidence="3" id="KW-1003">Cell membrane</keyword>
<evidence type="ECO:0000256" key="6">
    <source>
        <dbReference type="ARBA" id="ARBA00023136"/>
    </source>
</evidence>
<feature type="transmembrane region" description="Helical" evidence="7">
    <location>
        <begin position="131"/>
        <end position="153"/>
    </location>
</feature>
<dbReference type="PROSITE" id="PS50928">
    <property type="entry name" value="ABC_TM1"/>
    <property type="match status" value="1"/>
</dbReference>
<feature type="transmembrane region" description="Helical" evidence="7">
    <location>
        <begin position="208"/>
        <end position="233"/>
    </location>
</feature>
<evidence type="ECO:0000313" key="11">
    <source>
        <dbReference type="Proteomes" id="UP000292881"/>
    </source>
</evidence>
<proteinExistence type="inferred from homology"/>
<feature type="compositionally biased region" description="Low complexity" evidence="8">
    <location>
        <begin position="12"/>
        <end position="22"/>
    </location>
</feature>
<dbReference type="InterPro" id="IPR035906">
    <property type="entry name" value="MetI-like_sf"/>
</dbReference>
<feature type="transmembrane region" description="Helical" evidence="7">
    <location>
        <begin position="96"/>
        <end position="119"/>
    </location>
</feature>
<organism evidence="10 11">
    <name type="scientific">Agromyces binzhouensis</name>
    <dbReference type="NCBI Taxonomy" id="1817495"/>
    <lineage>
        <taxon>Bacteria</taxon>
        <taxon>Bacillati</taxon>
        <taxon>Actinomycetota</taxon>
        <taxon>Actinomycetes</taxon>
        <taxon>Micrococcales</taxon>
        <taxon>Microbacteriaceae</taxon>
        <taxon>Agromyces</taxon>
    </lineage>
</organism>
<comment type="similarity">
    <text evidence="7">Belongs to the binding-protein-dependent transport system permease family.</text>
</comment>
<feature type="region of interest" description="Disordered" evidence="8">
    <location>
        <begin position="1"/>
        <end position="27"/>
    </location>
</feature>
<feature type="transmembrane region" description="Helical" evidence="7">
    <location>
        <begin position="35"/>
        <end position="57"/>
    </location>
</feature>
<gene>
    <name evidence="10" type="ORF">ESO86_00565</name>
</gene>
<evidence type="ECO:0000256" key="4">
    <source>
        <dbReference type="ARBA" id="ARBA00022692"/>
    </source>
</evidence>
<keyword evidence="2 7" id="KW-0813">Transport</keyword>
<dbReference type="AlphaFoldDB" id="A0A4Q2JX22"/>
<evidence type="ECO:0000256" key="5">
    <source>
        <dbReference type="ARBA" id="ARBA00022989"/>
    </source>
</evidence>
<sequence length="303" mass="33270">MTATVLSPASGPSTTPESSRPASPRRRQRLNVHRTLASVVIWLIVVVQVYPLAWLFITSIRTEQDFASGNPFALPTEITFDNYVRAFETGNLGLNILNSLIVTLGSNLLIVLLGMMAAYALQVLGFRLSRFVRALFLIGIIVPVQIALVPLFIDYSSVDLLDTYQSMIIPLAAFSLPMSIYLFSSFYEYIPRETYEAASIDGAGPYRIFGQITFPLSVNTIVTVVLVNSIFIWNDFIFANTFVLSDGLKTIPLGLQNYIGAMGNVDWTATFAAVCVTITPLLLVFLVLNKAMIYGLESGATKG</sequence>